<accession>I1CIS4</accession>
<proteinExistence type="inferred from homology"/>
<comment type="subcellular location">
    <subcellularLocation>
        <location evidence="1">Membrane</location>
        <topology evidence="1">Multi-pass membrane protein</topology>
    </subcellularLocation>
</comment>
<sequence>MTYVPLCHFVYSLNLRTFPFINLTSLPFISSCILVFADHFLWFQYFTAHYKPFMDIAAFFGICVWLVPFAYFISLSANDNALPISDSTFTDTIPQQNKHGLMKVLLGYVGIKSQDTAMPFSSTVGDHDTTYNPPPSSVGVTSSMNYHTPNRDIQNRKVL</sequence>
<dbReference type="Pfam" id="PF04148">
    <property type="entry name" value="Erv26"/>
    <property type="match status" value="1"/>
</dbReference>
<evidence type="ECO:0000313" key="8">
    <source>
        <dbReference type="EMBL" id="EIE88354.1"/>
    </source>
</evidence>
<organism evidence="8 9">
    <name type="scientific">Rhizopus delemar (strain RA 99-880 / ATCC MYA-4621 / FGSC 9543 / NRRL 43880)</name>
    <name type="common">Mucormycosis agent</name>
    <name type="synonym">Rhizopus arrhizus var. delemar</name>
    <dbReference type="NCBI Taxonomy" id="246409"/>
    <lineage>
        <taxon>Eukaryota</taxon>
        <taxon>Fungi</taxon>
        <taxon>Fungi incertae sedis</taxon>
        <taxon>Mucoromycota</taxon>
        <taxon>Mucoromycotina</taxon>
        <taxon>Mucoromycetes</taxon>
        <taxon>Mucorales</taxon>
        <taxon>Mucorineae</taxon>
        <taxon>Rhizopodaceae</taxon>
        <taxon>Rhizopus</taxon>
    </lineage>
</organism>
<dbReference type="PANTHER" id="PTHR13144">
    <property type="entry name" value="TEX261 PROTEIN"/>
    <property type="match status" value="1"/>
</dbReference>
<reference evidence="8 9" key="1">
    <citation type="journal article" date="2009" name="PLoS Genet.">
        <title>Genomic analysis of the basal lineage fungus Rhizopus oryzae reveals a whole-genome duplication.</title>
        <authorList>
            <person name="Ma L.-J."/>
            <person name="Ibrahim A.S."/>
            <person name="Skory C."/>
            <person name="Grabherr M.G."/>
            <person name="Burger G."/>
            <person name="Butler M."/>
            <person name="Elias M."/>
            <person name="Idnurm A."/>
            <person name="Lang B.F."/>
            <person name="Sone T."/>
            <person name="Abe A."/>
            <person name="Calvo S.E."/>
            <person name="Corrochano L.M."/>
            <person name="Engels R."/>
            <person name="Fu J."/>
            <person name="Hansberg W."/>
            <person name="Kim J.-M."/>
            <person name="Kodira C.D."/>
            <person name="Koehrsen M.J."/>
            <person name="Liu B."/>
            <person name="Miranda-Saavedra D."/>
            <person name="O'Leary S."/>
            <person name="Ortiz-Castellanos L."/>
            <person name="Poulter R."/>
            <person name="Rodriguez-Romero J."/>
            <person name="Ruiz-Herrera J."/>
            <person name="Shen Y.-Q."/>
            <person name="Zeng Q."/>
            <person name="Galagan J."/>
            <person name="Birren B.W."/>
            <person name="Cuomo C.A."/>
            <person name="Wickes B.L."/>
        </authorList>
    </citation>
    <scope>NUCLEOTIDE SEQUENCE [LARGE SCALE GENOMIC DNA]</scope>
    <source>
        <strain evidence="9">RA 99-880 / ATCC MYA-4621 / FGSC 9543 / NRRL 43880</strain>
    </source>
</reference>
<evidence type="ECO:0000256" key="2">
    <source>
        <dbReference type="ARBA" id="ARBA00008096"/>
    </source>
</evidence>
<dbReference type="InterPro" id="IPR007277">
    <property type="entry name" value="Svp26/Tex261"/>
</dbReference>
<dbReference type="OrthoDB" id="28257at2759"/>
<evidence type="ECO:0000256" key="5">
    <source>
        <dbReference type="ARBA" id="ARBA00023136"/>
    </source>
</evidence>
<dbReference type="GO" id="GO:0005789">
    <property type="term" value="C:endoplasmic reticulum membrane"/>
    <property type="evidence" value="ECO:0007669"/>
    <property type="project" value="TreeGrafter"/>
</dbReference>
<protein>
    <recommendedName>
        <fullName evidence="10">DUF396-domain-containing protein</fullName>
    </recommendedName>
</protein>
<dbReference type="GO" id="GO:0000139">
    <property type="term" value="C:Golgi membrane"/>
    <property type="evidence" value="ECO:0007669"/>
    <property type="project" value="TreeGrafter"/>
</dbReference>
<keyword evidence="9" id="KW-1185">Reference proteome</keyword>
<evidence type="ECO:0000256" key="6">
    <source>
        <dbReference type="SAM" id="MobiDB-lite"/>
    </source>
</evidence>
<feature type="transmembrane region" description="Helical" evidence="7">
    <location>
        <begin position="20"/>
        <end position="41"/>
    </location>
</feature>
<evidence type="ECO:0000313" key="9">
    <source>
        <dbReference type="Proteomes" id="UP000009138"/>
    </source>
</evidence>
<evidence type="ECO:0008006" key="10">
    <source>
        <dbReference type="Google" id="ProtNLM"/>
    </source>
</evidence>
<keyword evidence="4 7" id="KW-1133">Transmembrane helix</keyword>
<evidence type="ECO:0000256" key="3">
    <source>
        <dbReference type="ARBA" id="ARBA00022692"/>
    </source>
</evidence>
<dbReference type="GeneID" id="93620030"/>
<evidence type="ECO:0000256" key="4">
    <source>
        <dbReference type="ARBA" id="ARBA00022989"/>
    </source>
</evidence>
<keyword evidence="3 7" id="KW-0812">Transmembrane</keyword>
<dbReference type="Proteomes" id="UP000009138">
    <property type="component" value="Unassembled WGS sequence"/>
</dbReference>
<evidence type="ECO:0000256" key="7">
    <source>
        <dbReference type="SAM" id="Phobius"/>
    </source>
</evidence>
<feature type="transmembrane region" description="Helical" evidence="7">
    <location>
        <begin position="53"/>
        <end position="73"/>
    </location>
</feature>
<dbReference type="RefSeq" id="XP_067523750.1">
    <property type="nucleotide sequence ID" value="XM_067667649.1"/>
</dbReference>
<dbReference type="VEuPathDB" id="FungiDB:RO3G_13065"/>
<dbReference type="AlphaFoldDB" id="I1CIS4"/>
<dbReference type="GO" id="GO:0006888">
    <property type="term" value="P:endoplasmic reticulum to Golgi vesicle-mediated transport"/>
    <property type="evidence" value="ECO:0007669"/>
    <property type="project" value="InterPro"/>
</dbReference>
<gene>
    <name evidence="8" type="ORF">RO3G_13065</name>
</gene>
<feature type="region of interest" description="Disordered" evidence="6">
    <location>
        <begin position="127"/>
        <end position="159"/>
    </location>
</feature>
<dbReference type="EMBL" id="CH476742">
    <property type="protein sequence ID" value="EIE88354.1"/>
    <property type="molecule type" value="Genomic_DNA"/>
</dbReference>
<evidence type="ECO:0000256" key="1">
    <source>
        <dbReference type="ARBA" id="ARBA00004141"/>
    </source>
</evidence>
<dbReference type="PANTHER" id="PTHR13144:SF0">
    <property type="entry name" value="PROTEIN TEX261"/>
    <property type="match status" value="1"/>
</dbReference>
<dbReference type="eggNOG" id="KOG4136">
    <property type="taxonomic scope" value="Eukaryota"/>
</dbReference>
<dbReference type="GO" id="GO:0097020">
    <property type="term" value="F:COPII receptor activity"/>
    <property type="evidence" value="ECO:0007669"/>
    <property type="project" value="InterPro"/>
</dbReference>
<dbReference type="InParanoid" id="I1CIS4"/>
<dbReference type="GO" id="GO:0030134">
    <property type="term" value="C:COPII-coated ER to Golgi transport vesicle"/>
    <property type="evidence" value="ECO:0007669"/>
    <property type="project" value="TreeGrafter"/>
</dbReference>
<feature type="compositionally biased region" description="Polar residues" evidence="6">
    <location>
        <begin position="138"/>
        <end position="148"/>
    </location>
</feature>
<keyword evidence="5 7" id="KW-0472">Membrane</keyword>
<feature type="compositionally biased region" description="Basic and acidic residues" evidence="6">
    <location>
        <begin position="149"/>
        <end position="159"/>
    </location>
</feature>
<name>I1CIS4_RHIO9</name>
<dbReference type="STRING" id="246409.I1CIS4"/>
<comment type="similarity">
    <text evidence="2">Belongs to the SVP26 family.</text>
</comment>